<protein>
    <recommendedName>
        <fullName evidence="4">PDZ domain-containing protein</fullName>
    </recommendedName>
</protein>
<dbReference type="SMART" id="SM00228">
    <property type="entry name" value="PDZ"/>
    <property type="match status" value="2"/>
</dbReference>
<dbReference type="PANTHER" id="PTHR46366">
    <property type="entry name" value="PRO-APOPTOTIC SERINE PROTEASE NMA111"/>
    <property type="match status" value="1"/>
</dbReference>
<sequence length="1050" mass="114239">MDRGSEDDADGSEYDRIDRSPSPDRKRPRLRRPGSPVRNGPAPAVISPAVVAPSGEPLDAATLLDRAAAQPQWQRTIQSAVKAIVSLRFCQVTAFDTEGPMSSEASGFVVDAERGIILTNRHVTCSGPFVGEACFHNHEEVPVWPVYRDPIHDFGFLRFNPAEIRYMALTAIPLAPALAKVGLDIRVVGNDAGEKLSILAGSISRLDRNAPVYGELTYNDFNTFYMQAASSASGGSSGSPVLEINGSAVALQAGGSNRAATDFFFPLDRVTRALAALQEDAPVPRGTIQTQFMYRPFDEVRRLGLQDATEAMVRAAQPDEIGMLTVETVVPEGPAHDKLEEGDVLVRANGQLVTKFVPLEAMVDDLVGQTLTLEIERGGEPMTFEIAVGDLHAITPDRYVEMGGARLNNLSYQLARFYAVPCKGVYVAEPSGMFRLEGREHGWVVSSVDGKPTPDLDAFIDVMKQIPDMARIAVTYYSIADIHWSSVAIVDVDRHWTSFRLAVRNDQTGIWDFHRLGDPLPPKPLTPITAGFQQLDASLGPAKEVFRSMVKVHANLPCPIEGFPKTRKQGAGLILDAERGLVVVSRNIIPFTLGDFSLTFADSIILPGKVEFLHPLHNFAIVSYDPRLIGDTPVQSATLSEVPLGQGHATTLAAMNHNYRPICNTTVVTDITTVTIPSAPVPRFRAVNFDAITVDTPLAQHCSSGVLCDADGRVQALWLSHLGDRNGKSDTEYYLGIHIALVKPILERFQQHVALPPVPPTGPVVVPPCDTFLRLWGFAIEVVPVQMSTARQMGVTDDWVRRVEAANPQRHQLFMVRRTEAQTPTAEVLHELDLILAVRGRTVAHIHDLEVQYTGIDVVTAPVVPMTVLRNKQELALEVPLTRFESEGTRDVLMWSGAILQEPHRAVRQQSKRLPKGVYVSATAAGSPAVTHGLVATNWITHVNKTPTPTLAAFKAAVAQLPDMTYVRVKSVTFDLVTIVLSIKQHLHYWPTVELVRDRSASCGWARQVLASAATTAPLAAADKARHEDADEDAKAAAADAGVPGAITAI</sequence>
<dbReference type="InterPro" id="IPR009003">
    <property type="entry name" value="Peptidase_S1_PA"/>
</dbReference>
<name>A0A4P9XBG3_9FUNG</name>
<dbReference type="Gene3D" id="2.40.10.120">
    <property type="match status" value="1"/>
</dbReference>
<gene>
    <name evidence="5" type="ORF">CXG81DRAFT_10422</name>
</gene>
<feature type="compositionally biased region" description="Basic and acidic residues" evidence="3">
    <location>
        <begin position="13"/>
        <end position="25"/>
    </location>
</feature>
<dbReference type="GO" id="GO:0004252">
    <property type="term" value="F:serine-type endopeptidase activity"/>
    <property type="evidence" value="ECO:0007669"/>
    <property type="project" value="InterPro"/>
</dbReference>
<feature type="domain" description="PDZ" evidence="4">
    <location>
        <begin position="301"/>
        <end position="379"/>
    </location>
</feature>
<keyword evidence="6" id="KW-1185">Reference proteome</keyword>
<feature type="compositionally biased region" description="Low complexity" evidence="3">
    <location>
        <begin position="33"/>
        <end position="45"/>
    </location>
</feature>
<evidence type="ECO:0000313" key="5">
    <source>
        <dbReference type="EMBL" id="RKP02743.1"/>
    </source>
</evidence>
<dbReference type="InterPro" id="IPR025926">
    <property type="entry name" value="PDZ-like_dom"/>
</dbReference>
<evidence type="ECO:0000256" key="2">
    <source>
        <dbReference type="ARBA" id="ARBA00022737"/>
    </source>
</evidence>
<dbReference type="CDD" id="cd06719">
    <property type="entry name" value="PDZ2-4_Nma111p-like"/>
    <property type="match status" value="1"/>
</dbReference>
<dbReference type="PRINTS" id="PR00834">
    <property type="entry name" value="PROTEASES2C"/>
</dbReference>
<evidence type="ECO:0000259" key="4">
    <source>
        <dbReference type="SMART" id="SM00228"/>
    </source>
</evidence>
<keyword evidence="2" id="KW-0677">Repeat</keyword>
<dbReference type="Pfam" id="PF12812">
    <property type="entry name" value="PDZ_1"/>
    <property type="match status" value="2"/>
</dbReference>
<dbReference type="STRING" id="1555241.A0A4P9XBG3"/>
<evidence type="ECO:0000256" key="1">
    <source>
        <dbReference type="ARBA" id="ARBA00010541"/>
    </source>
</evidence>
<organism evidence="5 6">
    <name type="scientific">Caulochytrium protostelioides</name>
    <dbReference type="NCBI Taxonomy" id="1555241"/>
    <lineage>
        <taxon>Eukaryota</taxon>
        <taxon>Fungi</taxon>
        <taxon>Fungi incertae sedis</taxon>
        <taxon>Chytridiomycota</taxon>
        <taxon>Chytridiomycota incertae sedis</taxon>
        <taxon>Chytridiomycetes</taxon>
        <taxon>Caulochytriales</taxon>
        <taxon>Caulochytriaceae</taxon>
        <taxon>Caulochytrium</taxon>
    </lineage>
</organism>
<dbReference type="Pfam" id="PF13365">
    <property type="entry name" value="Trypsin_2"/>
    <property type="match status" value="1"/>
</dbReference>
<reference evidence="6" key="1">
    <citation type="journal article" date="2018" name="Nat. Microbiol.">
        <title>Leveraging single-cell genomics to expand the fungal tree of life.</title>
        <authorList>
            <person name="Ahrendt S.R."/>
            <person name="Quandt C.A."/>
            <person name="Ciobanu D."/>
            <person name="Clum A."/>
            <person name="Salamov A."/>
            <person name="Andreopoulos B."/>
            <person name="Cheng J.F."/>
            <person name="Woyke T."/>
            <person name="Pelin A."/>
            <person name="Henrissat B."/>
            <person name="Reynolds N.K."/>
            <person name="Benny G.L."/>
            <person name="Smith M.E."/>
            <person name="James T.Y."/>
            <person name="Grigoriev I.V."/>
        </authorList>
    </citation>
    <scope>NUCLEOTIDE SEQUENCE [LARGE SCALE GENOMIC DNA]</scope>
    <source>
        <strain evidence="6">ATCC 52028</strain>
    </source>
</reference>
<dbReference type="AlphaFoldDB" id="A0A4P9XBG3"/>
<feature type="region of interest" description="Disordered" evidence="3">
    <location>
        <begin position="1"/>
        <end position="45"/>
    </location>
</feature>
<dbReference type="SUPFAM" id="SSF50156">
    <property type="entry name" value="PDZ domain-like"/>
    <property type="match status" value="3"/>
</dbReference>
<dbReference type="Gene3D" id="2.30.42.10">
    <property type="match status" value="2"/>
</dbReference>
<dbReference type="SUPFAM" id="SSF50494">
    <property type="entry name" value="Trypsin-like serine proteases"/>
    <property type="match status" value="2"/>
</dbReference>
<dbReference type="InterPro" id="IPR001478">
    <property type="entry name" value="PDZ"/>
</dbReference>
<dbReference type="EMBL" id="ML014136">
    <property type="protein sequence ID" value="RKP02743.1"/>
    <property type="molecule type" value="Genomic_DNA"/>
</dbReference>
<dbReference type="PANTHER" id="PTHR46366:SF8">
    <property type="entry name" value="PRO-APOPTOTIC SERINE PROTEASE NMA111"/>
    <property type="match status" value="1"/>
</dbReference>
<evidence type="ECO:0000313" key="6">
    <source>
        <dbReference type="Proteomes" id="UP000274922"/>
    </source>
</evidence>
<accession>A0A4P9XBG3</accession>
<feature type="domain" description="PDZ" evidence="4">
    <location>
        <begin position="894"/>
        <end position="973"/>
    </location>
</feature>
<comment type="similarity">
    <text evidence="1">Belongs to the peptidase S1C family.</text>
</comment>
<dbReference type="CDD" id="cd06786">
    <property type="entry name" value="cpPDZ1_ScNma111-like"/>
    <property type="match status" value="1"/>
</dbReference>
<dbReference type="InterPro" id="IPR001940">
    <property type="entry name" value="Peptidase_S1C"/>
</dbReference>
<dbReference type="OrthoDB" id="4217619at2759"/>
<dbReference type="GO" id="GO:0006508">
    <property type="term" value="P:proteolysis"/>
    <property type="evidence" value="ECO:0007669"/>
    <property type="project" value="InterPro"/>
</dbReference>
<dbReference type="InterPro" id="IPR036034">
    <property type="entry name" value="PDZ_sf"/>
</dbReference>
<evidence type="ECO:0000256" key="3">
    <source>
        <dbReference type="SAM" id="MobiDB-lite"/>
    </source>
</evidence>
<dbReference type="Proteomes" id="UP000274922">
    <property type="component" value="Unassembled WGS sequence"/>
</dbReference>
<proteinExistence type="inferred from homology"/>